<comment type="caution">
    <text evidence="2">The sequence shown here is derived from an EMBL/GenBank/DDBJ whole genome shotgun (WGS) entry which is preliminary data.</text>
</comment>
<evidence type="ECO:0008006" key="4">
    <source>
        <dbReference type="Google" id="ProtNLM"/>
    </source>
</evidence>
<gene>
    <name evidence="2" type="ORF">CBER1_03178</name>
</gene>
<dbReference type="Proteomes" id="UP000237631">
    <property type="component" value="Unassembled WGS sequence"/>
</dbReference>
<accession>A0A2S6CL96</accession>
<organism evidence="2 3">
    <name type="scientific">Cercospora berteroae</name>
    <dbReference type="NCBI Taxonomy" id="357750"/>
    <lineage>
        <taxon>Eukaryota</taxon>
        <taxon>Fungi</taxon>
        <taxon>Dikarya</taxon>
        <taxon>Ascomycota</taxon>
        <taxon>Pezizomycotina</taxon>
        <taxon>Dothideomycetes</taxon>
        <taxon>Dothideomycetidae</taxon>
        <taxon>Mycosphaerellales</taxon>
        <taxon>Mycosphaerellaceae</taxon>
        <taxon>Cercospora</taxon>
    </lineage>
</organism>
<evidence type="ECO:0000313" key="2">
    <source>
        <dbReference type="EMBL" id="PPJ60508.1"/>
    </source>
</evidence>
<name>A0A2S6CL96_9PEZI</name>
<reference evidence="3" key="1">
    <citation type="journal article" date="2017" name="bioRxiv">
        <title>Conservation of a gene cluster reveals novel cercosporin biosynthetic mechanisms and extends production to the genus Colletotrichum.</title>
        <authorList>
            <person name="de Jonge R."/>
            <person name="Ebert M.K."/>
            <person name="Huitt-Roehl C.R."/>
            <person name="Pal P."/>
            <person name="Suttle J.C."/>
            <person name="Spanner R.E."/>
            <person name="Neubauer J.D."/>
            <person name="Jurick W.M.II."/>
            <person name="Stott K.A."/>
            <person name="Secor G.A."/>
            <person name="Thomma B.P.H.J."/>
            <person name="Van de Peer Y."/>
            <person name="Townsend C.A."/>
            <person name="Bolton M.D."/>
        </authorList>
    </citation>
    <scope>NUCLEOTIDE SEQUENCE [LARGE SCALE GENOMIC DNA]</scope>
    <source>
        <strain evidence="3">CBS538.71</strain>
    </source>
</reference>
<sequence>MAICKQCNTFAPPHHFRGGCADHSNEICATCFDKHALETLQETRVFKVDCMQCGEVLRESEIDQRLSRAGRREEVPLNIMKYYVSLAGTKEEDPVEESEEEDYMMVEEKGALTEMNGGWKGGKQKKSGNGKEGCAVM</sequence>
<feature type="region of interest" description="Disordered" evidence="1">
    <location>
        <begin position="114"/>
        <end position="137"/>
    </location>
</feature>
<protein>
    <recommendedName>
        <fullName evidence="4">RING-type domain-containing protein</fullName>
    </recommendedName>
</protein>
<keyword evidence="3" id="KW-1185">Reference proteome</keyword>
<dbReference type="EMBL" id="PNEN01000266">
    <property type="protein sequence ID" value="PPJ60508.1"/>
    <property type="molecule type" value="Genomic_DNA"/>
</dbReference>
<dbReference type="OrthoDB" id="10354858at2759"/>
<evidence type="ECO:0000256" key="1">
    <source>
        <dbReference type="SAM" id="MobiDB-lite"/>
    </source>
</evidence>
<evidence type="ECO:0000313" key="3">
    <source>
        <dbReference type="Proteomes" id="UP000237631"/>
    </source>
</evidence>
<dbReference type="AlphaFoldDB" id="A0A2S6CL96"/>
<proteinExistence type="predicted"/>